<evidence type="ECO:0000259" key="1">
    <source>
        <dbReference type="Pfam" id="PF05028"/>
    </source>
</evidence>
<reference evidence="2" key="1">
    <citation type="submission" date="2022-03" db="EMBL/GenBank/DDBJ databases">
        <title>Draft genome sequence of Aduncisulcus paluster, a free-living microaerophilic Fornicata.</title>
        <authorList>
            <person name="Yuyama I."/>
            <person name="Kume K."/>
            <person name="Tamura T."/>
            <person name="Inagaki Y."/>
            <person name="Hashimoto T."/>
        </authorList>
    </citation>
    <scope>NUCLEOTIDE SEQUENCE</scope>
    <source>
        <strain evidence="2">NY0171</strain>
    </source>
</reference>
<feature type="domain" description="PARG catalytic Macro" evidence="1">
    <location>
        <begin position="62"/>
        <end position="146"/>
    </location>
</feature>
<protein>
    <submittedName>
        <fullName evidence="2">Poly(ADP-ribose) glycohydrolase like protein</fullName>
    </submittedName>
</protein>
<sequence length="161" mass="18083">MHDVLIRDSSSQPHNDFILFSRSCCDTDCLKESLKTHKDKTFFFGESSLDPLQTRLSLQPTDSLISTKLSKSSVVHDFADKKVGGFVLQAGAVQEETLLLAHTEAILAQIMTHILDDSDSVLIHGASFLAYNSGWKKTFRFRGIIQRDLCERISIPSETFF</sequence>
<accession>A0ABQ5K3M3</accession>
<dbReference type="EMBL" id="BQXS01012706">
    <property type="protein sequence ID" value="GKT27143.1"/>
    <property type="molecule type" value="Genomic_DNA"/>
</dbReference>
<comment type="caution">
    <text evidence="2">The sequence shown here is derived from an EMBL/GenBank/DDBJ whole genome shotgun (WGS) entry which is preliminary data.</text>
</comment>
<dbReference type="Pfam" id="PF05028">
    <property type="entry name" value="PARG_cat_C"/>
    <property type="match status" value="1"/>
</dbReference>
<dbReference type="InterPro" id="IPR046372">
    <property type="entry name" value="PARG_cat_C"/>
</dbReference>
<dbReference type="PANTHER" id="PTHR12837:SF0">
    <property type="entry name" value="POLY(ADP-RIBOSE) GLYCOHYDROLASE"/>
    <property type="match status" value="1"/>
</dbReference>
<dbReference type="InterPro" id="IPR007724">
    <property type="entry name" value="Poly_GlycHdrlase"/>
</dbReference>
<keyword evidence="3" id="KW-1185">Reference proteome</keyword>
<organism evidence="2 3">
    <name type="scientific">Aduncisulcus paluster</name>
    <dbReference type="NCBI Taxonomy" id="2918883"/>
    <lineage>
        <taxon>Eukaryota</taxon>
        <taxon>Metamonada</taxon>
        <taxon>Carpediemonas-like organisms</taxon>
        <taxon>Aduncisulcus</taxon>
    </lineage>
</organism>
<evidence type="ECO:0000313" key="2">
    <source>
        <dbReference type="EMBL" id="GKT27143.1"/>
    </source>
</evidence>
<dbReference type="PANTHER" id="PTHR12837">
    <property type="entry name" value="POLY ADP-RIBOSE GLYCOHYDROLASE"/>
    <property type="match status" value="1"/>
</dbReference>
<proteinExistence type="predicted"/>
<feature type="non-terminal residue" evidence="2">
    <location>
        <position position="161"/>
    </location>
</feature>
<dbReference type="Proteomes" id="UP001057375">
    <property type="component" value="Unassembled WGS sequence"/>
</dbReference>
<gene>
    <name evidence="2" type="ORF">ADUPG1_013639</name>
</gene>
<evidence type="ECO:0000313" key="3">
    <source>
        <dbReference type="Proteomes" id="UP001057375"/>
    </source>
</evidence>
<name>A0ABQ5K3M3_9EUKA</name>